<feature type="transmembrane region" description="Helical" evidence="2">
    <location>
        <begin position="68"/>
        <end position="89"/>
    </location>
</feature>
<name>A0A3E1EWK9_9FLAO</name>
<evidence type="ECO:0000256" key="2">
    <source>
        <dbReference type="SAM" id="Phobius"/>
    </source>
</evidence>
<comment type="caution">
    <text evidence="3">The sequence shown here is derived from an EMBL/GenBank/DDBJ whole genome shotgun (WGS) entry which is preliminary data.</text>
</comment>
<dbReference type="Proteomes" id="UP000257127">
    <property type="component" value="Unassembled WGS sequence"/>
</dbReference>
<feature type="compositionally biased region" description="Basic residues" evidence="1">
    <location>
        <begin position="16"/>
        <end position="31"/>
    </location>
</feature>
<organism evidence="3 4">
    <name type="scientific">Brumimicrobium aurantiacum</name>
    <dbReference type="NCBI Taxonomy" id="1737063"/>
    <lineage>
        <taxon>Bacteria</taxon>
        <taxon>Pseudomonadati</taxon>
        <taxon>Bacteroidota</taxon>
        <taxon>Flavobacteriia</taxon>
        <taxon>Flavobacteriales</taxon>
        <taxon>Crocinitomicaceae</taxon>
        <taxon>Brumimicrobium</taxon>
    </lineage>
</organism>
<feature type="region of interest" description="Disordered" evidence="1">
    <location>
        <begin position="1"/>
        <end position="41"/>
    </location>
</feature>
<keyword evidence="2" id="KW-0812">Transmembrane</keyword>
<sequence>MGFGAGHMQDMNNRLKQNRAQRSSKRSKFKGNNREVSVNKKKTPLHFHFESGLEAKKIKKRLKRRNRLHTLTQFLVYVLIIGFIVIVSLSSI</sequence>
<evidence type="ECO:0000256" key="1">
    <source>
        <dbReference type="SAM" id="MobiDB-lite"/>
    </source>
</evidence>
<proteinExistence type="predicted"/>
<keyword evidence="2" id="KW-0472">Membrane</keyword>
<gene>
    <name evidence="3" type="ORF">DXU93_10190</name>
</gene>
<reference evidence="3 4" key="1">
    <citation type="submission" date="2018-08" db="EMBL/GenBank/DDBJ databases">
        <title>The draft genome squence of Brumimicrobium sp. N62.</title>
        <authorList>
            <person name="Du Z.-J."/>
            <person name="Luo H.-R."/>
        </authorList>
    </citation>
    <scope>NUCLEOTIDE SEQUENCE [LARGE SCALE GENOMIC DNA]</scope>
    <source>
        <strain evidence="3 4">N62</strain>
    </source>
</reference>
<evidence type="ECO:0000313" key="4">
    <source>
        <dbReference type="Proteomes" id="UP000257127"/>
    </source>
</evidence>
<dbReference type="AlphaFoldDB" id="A0A3E1EWK9"/>
<keyword evidence="2" id="KW-1133">Transmembrane helix</keyword>
<accession>A0A3E1EWK9</accession>
<dbReference type="EMBL" id="QURB01000006">
    <property type="protein sequence ID" value="RFC53908.1"/>
    <property type="molecule type" value="Genomic_DNA"/>
</dbReference>
<evidence type="ECO:0000313" key="3">
    <source>
        <dbReference type="EMBL" id="RFC53908.1"/>
    </source>
</evidence>
<protein>
    <submittedName>
        <fullName evidence="3">Uncharacterized protein</fullName>
    </submittedName>
</protein>
<keyword evidence="4" id="KW-1185">Reference proteome</keyword>